<dbReference type="PROSITE" id="PS00137">
    <property type="entry name" value="SUBTILASE_HIS"/>
    <property type="match status" value="1"/>
</dbReference>
<dbReference type="PROSITE" id="PS51257">
    <property type="entry name" value="PROKAR_LIPOPROTEIN"/>
    <property type="match status" value="1"/>
</dbReference>
<evidence type="ECO:0000256" key="3">
    <source>
        <dbReference type="ARBA" id="ARBA00022729"/>
    </source>
</evidence>
<comment type="similarity">
    <text evidence="1">Belongs to the peptidase S8 family. Furin subfamily.</text>
</comment>
<dbReference type="PANTHER" id="PTHR42884">
    <property type="entry name" value="PROPROTEIN CONVERTASE SUBTILISIN/KEXIN-RELATED"/>
    <property type="match status" value="1"/>
</dbReference>
<dbReference type="SUPFAM" id="SSF52743">
    <property type="entry name" value="Subtilisin-like"/>
    <property type="match status" value="1"/>
</dbReference>
<evidence type="ECO:0000256" key="1">
    <source>
        <dbReference type="ARBA" id="ARBA00005325"/>
    </source>
</evidence>
<gene>
    <name evidence="11" type="ORF">GJV85_01890</name>
</gene>
<dbReference type="GO" id="GO:0004252">
    <property type="term" value="F:serine-type endopeptidase activity"/>
    <property type="evidence" value="ECO:0007669"/>
    <property type="project" value="UniProtKB-UniRule"/>
</dbReference>
<evidence type="ECO:0000256" key="4">
    <source>
        <dbReference type="ARBA" id="ARBA00022801"/>
    </source>
</evidence>
<dbReference type="GO" id="GO:0005737">
    <property type="term" value="C:cytoplasm"/>
    <property type="evidence" value="ECO:0007669"/>
    <property type="project" value="UniProtKB-ARBA"/>
</dbReference>
<dbReference type="InterPro" id="IPR008979">
    <property type="entry name" value="Galactose-bd-like_sf"/>
</dbReference>
<sequence length="534" mass="57491">MKSYIFFLIVIFFLFGCGSSRSAQSNEPLDDNTTQNESLENNAEIDDNTTQIDANQTQNDPLMTYQWYLYNEAQNVGDAKGGSYGEDINLKSVWDSYTGKGVKISIVDTGIDSSHKDLQNVDQNLSFRYSDEINTSDLTSSQTNNSLANAHGTACAGIIGAQKNSYGIRGVAYGATLIGLNVYSNPTDETFLRALSYEGVDISSNSWGNSGNSLFDDTYTVSGIESGLEKGREGKGTIYVFAASNLATNSNTFTPASHRGAITVAATDADAKQASYSNYGSNILLCAPGGEDGYKEVAIVTTDLTGKNFGMDEGIIDKLEENNGDYTAVMNGTSAATPMVSGAVALMLEANPTLTWRDIKYILARSARVNDASNDSWHLNGAGYSVSEKYGFGMLDVNASVEMALDFKKLGNASETTLSRNSITQAIPDNNTKGIVSSVTILEDILVEHVDAWVDITHACIGQLKIKLTSPSSTVVNLAYADGISGKYEQWRFGAAHFLDENSNGEWKLEVIDPNGGCNGALNEFSLKIYGRKL</sequence>
<dbReference type="Gene3D" id="2.60.120.260">
    <property type="entry name" value="Galactose-binding domain-like"/>
    <property type="match status" value="1"/>
</dbReference>
<dbReference type="EMBL" id="CP046072">
    <property type="protein sequence ID" value="QSZ40913.1"/>
    <property type="molecule type" value="Genomic_DNA"/>
</dbReference>
<feature type="domain" description="P/Homo B" evidence="10">
    <location>
        <begin position="412"/>
        <end position="534"/>
    </location>
</feature>
<dbReference type="PROSITE" id="PS00138">
    <property type="entry name" value="SUBTILASE_SER"/>
    <property type="match status" value="1"/>
</dbReference>
<evidence type="ECO:0000313" key="12">
    <source>
        <dbReference type="Proteomes" id="UP000671852"/>
    </source>
</evidence>
<accession>A0A975GC48</accession>
<dbReference type="AlphaFoldDB" id="A0A975GC48"/>
<evidence type="ECO:0000256" key="2">
    <source>
        <dbReference type="ARBA" id="ARBA00022670"/>
    </source>
</evidence>
<feature type="active site" description="Charge relay system" evidence="7 8">
    <location>
        <position position="151"/>
    </location>
</feature>
<name>A0A975GC48_9BACT</name>
<dbReference type="Pfam" id="PF01483">
    <property type="entry name" value="P_proprotein"/>
    <property type="match status" value="1"/>
</dbReference>
<feature type="chain" id="PRO_5036741647" evidence="9">
    <location>
        <begin position="26"/>
        <end position="534"/>
    </location>
</feature>
<keyword evidence="5 8" id="KW-0720">Serine protease</keyword>
<dbReference type="GO" id="GO:0016485">
    <property type="term" value="P:protein processing"/>
    <property type="evidence" value="ECO:0007669"/>
    <property type="project" value="TreeGrafter"/>
</dbReference>
<evidence type="ECO:0000256" key="8">
    <source>
        <dbReference type="PROSITE-ProRule" id="PRU01240"/>
    </source>
</evidence>
<evidence type="ECO:0000313" key="11">
    <source>
        <dbReference type="EMBL" id="QSZ40913.1"/>
    </source>
</evidence>
<keyword evidence="12" id="KW-1185">Reference proteome</keyword>
<dbReference type="Pfam" id="PF00082">
    <property type="entry name" value="Peptidase_S8"/>
    <property type="match status" value="1"/>
</dbReference>
<dbReference type="PROSITE" id="PS51829">
    <property type="entry name" value="P_HOMO_B"/>
    <property type="match status" value="1"/>
</dbReference>
<dbReference type="InterPro" id="IPR034182">
    <property type="entry name" value="Kexin/furin"/>
</dbReference>
<evidence type="ECO:0000259" key="10">
    <source>
        <dbReference type="PROSITE" id="PS51829"/>
    </source>
</evidence>
<dbReference type="KEGG" id="saqt:GJV85_01890"/>
<dbReference type="PROSITE" id="PS00136">
    <property type="entry name" value="SUBTILASE_ASP"/>
    <property type="match status" value="1"/>
</dbReference>
<keyword evidence="2 8" id="KW-0645">Protease</keyword>
<evidence type="ECO:0000256" key="5">
    <source>
        <dbReference type="ARBA" id="ARBA00022825"/>
    </source>
</evidence>
<dbReference type="GO" id="GO:0012505">
    <property type="term" value="C:endomembrane system"/>
    <property type="evidence" value="ECO:0007669"/>
    <property type="project" value="UniProtKB-ARBA"/>
</dbReference>
<protein>
    <submittedName>
        <fullName evidence="11">S8 family serine peptidase</fullName>
    </submittedName>
</protein>
<evidence type="ECO:0000256" key="9">
    <source>
        <dbReference type="SAM" id="SignalP"/>
    </source>
</evidence>
<reference evidence="11" key="2">
    <citation type="submission" date="2021-04" db="EMBL/GenBank/DDBJ databases">
        <title>Isolation and characterization of a novel species of the genus Sulfurimonas.</title>
        <authorList>
            <person name="Fukui M."/>
        </authorList>
    </citation>
    <scope>NUCLEOTIDE SEQUENCE</scope>
    <source>
        <strain evidence="11">H1576</strain>
    </source>
</reference>
<feature type="signal peptide" evidence="9">
    <location>
        <begin position="1"/>
        <end position="25"/>
    </location>
</feature>
<dbReference type="InterPro" id="IPR023828">
    <property type="entry name" value="Peptidase_S8_Ser-AS"/>
</dbReference>
<dbReference type="RefSeq" id="WP_207562188.1">
    <property type="nucleotide sequence ID" value="NZ_CP046072.1"/>
</dbReference>
<dbReference type="PROSITE" id="PS51892">
    <property type="entry name" value="SUBTILASE"/>
    <property type="match status" value="1"/>
</dbReference>
<organism evidence="11 12">
    <name type="scientific">Sulfurimonas aquatica</name>
    <dbReference type="NCBI Taxonomy" id="2672570"/>
    <lineage>
        <taxon>Bacteria</taxon>
        <taxon>Pseudomonadati</taxon>
        <taxon>Campylobacterota</taxon>
        <taxon>Epsilonproteobacteria</taxon>
        <taxon>Campylobacterales</taxon>
        <taxon>Sulfurimonadaceae</taxon>
        <taxon>Sulfurimonas</taxon>
    </lineage>
</organism>
<evidence type="ECO:0000256" key="7">
    <source>
        <dbReference type="PIRSR" id="PIRSR615500-1"/>
    </source>
</evidence>
<dbReference type="Proteomes" id="UP000671852">
    <property type="component" value="Chromosome"/>
</dbReference>
<dbReference type="InterPro" id="IPR002884">
    <property type="entry name" value="P_dom"/>
</dbReference>
<dbReference type="InterPro" id="IPR015500">
    <property type="entry name" value="Peptidase_S8_subtilisin-rel"/>
</dbReference>
<dbReference type="PANTHER" id="PTHR42884:SF14">
    <property type="entry name" value="NEUROENDOCRINE CONVERTASE 1"/>
    <property type="match status" value="1"/>
</dbReference>
<evidence type="ECO:0000256" key="6">
    <source>
        <dbReference type="ARBA" id="ARBA00022837"/>
    </source>
</evidence>
<dbReference type="PRINTS" id="PR00723">
    <property type="entry name" value="SUBTILISIN"/>
</dbReference>
<dbReference type="SUPFAM" id="SSF49785">
    <property type="entry name" value="Galactose-binding domain-like"/>
    <property type="match status" value="1"/>
</dbReference>
<dbReference type="InterPro" id="IPR036852">
    <property type="entry name" value="Peptidase_S8/S53_dom_sf"/>
</dbReference>
<keyword evidence="6" id="KW-0106">Calcium</keyword>
<dbReference type="CDD" id="cd04059">
    <property type="entry name" value="Peptidases_S8_Protein_convertases_Kexins_Furin-like"/>
    <property type="match status" value="1"/>
</dbReference>
<dbReference type="InterPro" id="IPR022398">
    <property type="entry name" value="Peptidase_S8_His-AS"/>
</dbReference>
<feature type="active site" description="Charge relay system" evidence="7 8">
    <location>
        <position position="108"/>
    </location>
</feature>
<feature type="active site" description="Charge relay system" evidence="7 8">
    <location>
        <position position="334"/>
    </location>
</feature>
<dbReference type="InterPro" id="IPR023827">
    <property type="entry name" value="Peptidase_S8_Asp-AS"/>
</dbReference>
<keyword evidence="4 8" id="KW-0378">Hydrolase</keyword>
<dbReference type="GO" id="GO:0016020">
    <property type="term" value="C:membrane"/>
    <property type="evidence" value="ECO:0007669"/>
    <property type="project" value="TreeGrafter"/>
</dbReference>
<reference evidence="11" key="1">
    <citation type="submission" date="2019-11" db="EMBL/GenBank/DDBJ databases">
        <authorList>
            <person name="Kojima H."/>
        </authorList>
    </citation>
    <scope>NUCLEOTIDE SEQUENCE</scope>
    <source>
        <strain evidence="11">H1576</strain>
    </source>
</reference>
<proteinExistence type="inferred from homology"/>
<dbReference type="InterPro" id="IPR000209">
    <property type="entry name" value="Peptidase_S8/S53_dom"/>
</dbReference>
<keyword evidence="3 9" id="KW-0732">Signal</keyword>
<dbReference type="Gene3D" id="3.40.50.200">
    <property type="entry name" value="Peptidase S8/S53 domain"/>
    <property type="match status" value="1"/>
</dbReference>